<dbReference type="GO" id="GO:0055085">
    <property type="term" value="P:transmembrane transport"/>
    <property type="evidence" value="ECO:0007669"/>
    <property type="project" value="InterPro"/>
</dbReference>
<dbReference type="PANTHER" id="PTHR33376">
    <property type="match status" value="1"/>
</dbReference>
<evidence type="ECO:0000313" key="3">
    <source>
        <dbReference type="EMBL" id="MBA2880495.1"/>
    </source>
</evidence>
<dbReference type="Proteomes" id="UP000525298">
    <property type="component" value="Unassembled WGS sequence"/>
</dbReference>
<dbReference type="AlphaFoldDB" id="A0A7W0C7J0"/>
<dbReference type="InterPro" id="IPR038404">
    <property type="entry name" value="TRAP_DctP_sf"/>
</dbReference>
<dbReference type="EMBL" id="JACDUS010000002">
    <property type="protein sequence ID" value="MBA2880495.1"/>
    <property type="molecule type" value="Genomic_DNA"/>
</dbReference>
<evidence type="ECO:0000313" key="4">
    <source>
        <dbReference type="Proteomes" id="UP000525298"/>
    </source>
</evidence>
<accession>A0A7W0C7J0</accession>
<keyword evidence="1 2" id="KW-0732">Signal</keyword>
<dbReference type="PROSITE" id="PS51257">
    <property type="entry name" value="PROKAR_LIPOPROTEIN"/>
    <property type="match status" value="1"/>
</dbReference>
<protein>
    <submittedName>
        <fullName evidence="3">TRAP-type C4-dicarboxylate transport system substrate-binding protein</fullName>
    </submittedName>
</protein>
<name>A0A7W0C7J0_9BACT</name>
<evidence type="ECO:0000256" key="2">
    <source>
        <dbReference type="SAM" id="SignalP"/>
    </source>
</evidence>
<reference evidence="3 4" key="1">
    <citation type="submission" date="2020-07" db="EMBL/GenBank/DDBJ databases">
        <title>Genomic Encyclopedia of Type Strains, Phase IV (KMG-IV): sequencing the most valuable type-strain genomes for metagenomic binning, comparative biology and taxonomic classification.</title>
        <authorList>
            <person name="Goeker M."/>
        </authorList>
    </citation>
    <scope>NUCLEOTIDE SEQUENCE [LARGE SCALE GENOMIC DNA]</scope>
    <source>
        <strain evidence="3 4">DSM 17721</strain>
    </source>
</reference>
<evidence type="ECO:0000256" key="1">
    <source>
        <dbReference type="ARBA" id="ARBA00022729"/>
    </source>
</evidence>
<sequence>MNKTFFRLCAAACMLFLITACGQSDDSNQEAQKQSAPEKSETIELSYSVFFPPTHAHSKAAEDWARQVEARTDNAVKINMYPGGTLTGAAECYDGVVSGISDIGMSCFAYTRGRFPVMEAVDLPLGYPDGMTATRVANQFYQQMDPEELKDVKVLYLHAHGPGLLHTKKPVETLADIEGMQIRSTGLSAKMVQALGATPVAMPQGDTYEALQKGVVEGTFAPMETLKGWRQGDVIDYTTNCQEIGYTTTMFAVMNKEKFNQLPEEVRDVINNVSNEWIEVHGQVWDDADKEGLAYTREQGNEIIELSQEQSARWKEAILPVIDDYITDARENGLEGQKSVDLLRSLIEKQN</sequence>
<comment type="caution">
    <text evidence="3">The sequence shown here is derived from an EMBL/GenBank/DDBJ whole genome shotgun (WGS) entry which is preliminary data.</text>
</comment>
<organism evidence="3 4">
    <name type="scientific">Desulfosalsimonas propionicica</name>
    <dbReference type="NCBI Taxonomy" id="332175"/>
    <lineage>
        <taxon>Bacteria</taxon>
        <taxon>Pseudomonadati</taxon>
        <taxon>Thermodesulfobacteriota</taxon>
        <taxon>Desulfobacteria</taxon>
        <taxon>Desulfobacterales</taxon>
        <taxon>Desulfosalsimonadaceae</taxon>
        <taxon>Desulfosalsimonas</taxon>
    </lineage>
</organism>
<feature type="chain" id="PRO_5030777136" evidence="2">
    <location>
        <begin position="23"/>
        <end position="351"/>
    </location>
</feature>
<dbReference type="NCBIfam" id="NF037995">
    <property type="entry name" value="TRAP_S1"/>
    <property type="match status" value="1"/>
</dbReference>
<dbReference type="Pfam" id="PF03480">
    <property type="entry name" value="DctP"/>
    <property type="match status" value="1"/>
</dbReference>
<dbReference type="RefSeq" id="WP_220128283.1">
    <property type="nucleotide sequence ID" value="NZ_JACDUS010000002.1"/>
</dbReference>
<feature type="signal peptide" evidence="2">
    <location>
        <begin position="1"/>
        <end position="22"/>
    </location>
</feature>
<dbReference type="Gene3D" id="3.40.190.170">
    <property type="entry name" value="Bacterial extracellular solute-binding protein, family 7"/>
    <property type="match status" value="1"/>
</dbReference>
<dbReference type="InterPro" id="IPR018389">
    <property type="entry name" value="DctP_fam"/>
</dbReference>
<keyword evidence="4" id="KW-1185">Reference proteome</keyword>
<gene>
    <name evidence="3" type="ORF">HNR65_000813</name>
</gene>
<dbReference type="CDD" id="cd13665">
    <property type="entry name" value="PBP2_TRAP_Dctp3_4"/>
    <property type="match status" value="1"/>
</dbReference>
<proteinExistence type="predicted"/>
<dbReference type="PANTHER" id="PTHR33376:SF15">
    <property type="entry name" value="BLL6794 PROTEIN"/>
    <property type="match status" value="1"/>
</dbReference>